<organism evidence="3 4">
    <name type="scientific">Anoxynatronum buryatiense</name>
    <dbReference type="NCBI Taxonomy" id="489973"/>
    <lineage>
        <taxon>Bacteria</taxon>
        <taxon>Bacillati</taxon>
        <taxon>Bacillota</taxon>
        <taxon>Clostridia</taxon>
        <taxon>Eubacteriales</taxon>
        <taxon>Clostridiaceae</taxon>
        <taxon>Anoxynatronum</taxon>
    </lineage>
</organism>
<dbReference type="Proteomes" id="UP001158066">
    <property type="component" value="Unassembled WGS sequence"/>
</dbReference>
<comment type="caution">
    <text evidence="3">The sequence shown here is derived from an EMBL/GenBank/DDBJ whole genome shotgun (WGS) entry which is preliminary data.</text>
</comment>
<feature type="domain" description="Copper amine oxidase-like N-terminal" evidence="2">
    <location>
        <begin position="32"/>
        <end position="139"/>
    </location>
</feature>
<evidence type="ECO:0000313" key="3">
    <source>
        <dbReference type="EMBL" id="SMP64183.1"/>
    </source>
</evidence>
<proteinExistence type="predicted"/>
<dbReference type="Pfam" id="PF07833">
    <property type="entry name" value="Cu_amine_oxidN1"/>
    <property type="match status" value="1"/>
</dbReference>
<dbReference type="SUPFAM" id="SSF55383">
    <property type="entry name" value="Copper amine oxidase, domain N"/>
    <property type="match status" value="1"/>
</dbReference>
<dbReference type="EMBL" id="FXUF01000011">
    <property type="protein sequence ID" value="SMP64183.1"/>
    <property type="molecule type" value="Genomic_DNA"/>
</dbReference>
<name>A0AA45WXH8_9CLOT</name>
<gene>
    <name evidence="3" type="ORF">SAMN06296020_111111</name>
</gene>
<dbReference type="AlphaFoldDB" id="A0AA45WXH8"/>
<dbReference type="Gene3D" id="3.30.457.10">
    <property type="entry name" value="Copper amine oxidase-like, N-terminal domain"/>
    <property type="match status" value="1"/>
</dbReference>
<sequence length="233" mass="25312">MKRQLLITAALILLFASFFVTPASAAQHTKVTVDGHLLQFDVPPAIVEGRTLVPLRGIFEALGAEIHWNNDTRTVTGTKDDTTVVLQIGSRFPTVNNVPVEIDVPGTLVDGRTMVPARFIAESLNANVEWISESRTVAINSQAVQANEVAPPPAVTPAPTVNQPTIVAPQTGSVNINTAGIEELKKIIHIDEERAEQIIRLRPFRSVDDMTRINGIAEKRLAEIKAEGVAYVE</sequence>
<feature type="signal peptide" evidence="1">
    <location>
        <begin position="1"/>
        <end position="25"/>
    </location>
</feature>
<accession>A0AA45WXH8</accession>
<keyword evidence="1" id="KW-0732">Signal</keyword>
<dbReference type="InterPro" id="IPR036582">
    <property type="entry name" value="Mao_N_sf"/>
</dbReference>
<dbReference type="SUPFAM" id="SSF81585">
    <property type="entry name" value="PsbU/PolX domain-like"/>
    <property type="match status" value="1"/>
</dbReference>
<dbReference type="Pfam" id="PF12836">
    <property type="entry name" value="HHH_3"/>
    <property type="match status" value="1"/>
</dbReference>
<dbReference type="RefSeq" id="WP_283410025.1">
    <property type="nucleotide sequence ID" value="NZ_FXUF01000011.1"/>
</dbReference>
<dbReference type="Gene3D" id="1.10.150.320">
    <property type="entry name" value="Photosystem II 12 kDa extrinsic protein"/>
    <property type="match status" value="1"/>
</dbReference>
<dbReference type="InterPro" id="IPR012854">
    <property type="entry name" value="Cu_amine_oxidase-like_N"/>
</dbReference>
<evidence type="ECO:0000313" key="4">
    <source>
        <dbReference type="Proteomes" id="UP001158066"/>
    </source>
</evidence>
<feature type="chain" id="PRO_5041388855" evidence="1">
    <location>
        <begin position="26"/>
        <end position="233"/>
    </location>
</feature>
<evidence type="ECO:0000259" key="2">
    <source>
        <dbReference type="Pfam" id="PF07833"/>
    </source>
</evidence>
<keyword evidence="4" id="KW-1185">Reference proteome</keyword>
<reference evidence="3" key="1">
    <citation type="submission" date="2017-05" db="EMBL/GenBank/DDBJ databases">
        <authorList>
            <person name="Varghese N."/>
            <person name="Submissions S."/>
        </authorList>
    </citation>
    <scope>NUCLEOTIDE SEQUENCE</scope>
    <source>
        <strain evidence="3">Su22</strain>
    </source>
</reference>
<protein>
    <submittedName>
        <fullName evidence="3">Helix-hairpin-helix motif-containing protein</fullName>
    </submittedName>
</protein>
<evidence type="ECO:0000256" key="1">
    <source>
        <dbReference type="SAM" id="SignalP"/>
    </source>
</evidence>